<dbReference type="AlphaFoldDB" id="A0A5S6QTK3"/>
<dbReference type="GO" id="GO:0005524">
    <property type="term" value="F:ATP binding"/>
    <property type="evidence" value="ECO:0007669"/>
    <property type="project" value="UniProtKB-KW"/>
</dbReference>
<reference evidence="8" key="1">
    <citation type="submission" date="2019-12" db="UniProtKB">
        <authorList>
            <consortium name="WormBaseParasite"/>
        </authorList>
    </citation>
    <scope>IDENTIFICATION</scope>
</reference>
<dbReference type="GO" id="GO:0005634">
    <property type="term" value="C:nucleus"/>
    <property type="evidence" value="ECO:0007669"/>
    <property type="project" value="TreeGrafter"/>
</dbReference>
<dbReference type="Gene3D" id="1.10.510.10">
    <property type="entry name" value="Transferase(Phosphotransferase) domain 1"/>
    <property type="match status" value="1"/>
</dbReference>
<dbReference type="InterPro" id="IPR000719">
    <property type="entry name" value="Prot_kinase_dom"/>
</dbReference>
<evidence type="ECO:0000256" key="2">
    <source>
        <dbReference type="ARBA" id="ARBA00022679"/>
    </source>
</evidence>
<sequence>MLVRDKKAKEYYAMKILKKERVVAMRQVEHTLNEKRILSALNYPFLVKLIASGKDNSYLYLVLEFVSGGELFTLLRRLKRFPEAMVQFYSAQVVLAFEYLHAVDIVYRDLKPENLLIDSKGYLKVTDLGLAKLIKTNRTYTMCGTPEYLAPEIIQSRGYGKGVDWWATGILIFEMLAGQVPFYSNNHMRETERFIDSSNCR</sequence>
<dbReference type="GO" id="GO:0005829">
    <property type="term" value="C:cytosol"/>
    <property type="evidence" value="ECO:0007669"/>
    <property type="project" value="TreeGrafter"/>
</dbReference>
<dbReference type="Pfam" id="PF00069">
    <property type="entry name" value="Pkinase"/>
    <property type="match status" value="1"/>
</dbReference>
<evidence type="ECO:0000313" key="8">
    <source>
        <dbReference type="WBParaSite" id="TMUE_2000010474.1"/>
    </source>
</evidence>
<protein>
    <submittedName>
        <fullName evidence="8">Protein kinase domain-containing protein</fullName>
    </submittedName>
</protein>
<evidence type="ECO:0000256" key="5">
    <source>
        <dbReference type="ARBA" id="ARBA00022840"/>
    </source>
</evidence>
<dbReference type="Gene3D" id="3.30.200.20">
    <property type="entry name" value="Phosphorylase Kinase, domain 1"/>
    <property type="match status" value="1"/>
</dbReference>
<evidence type="ECO:0000256" key="1">
    <source>
        <dbReference type="ARBA" id="ARBA00022527"/>
    </source>
</evidence>
<dbReference type="InterPro" id="IPR011009">
    <property type="entry name" value="Kinase-like_dom_sf"/>
</dbReference>
<dbReference type="GO" id="GO:0004691">
    <property type="term" value="F:cAMP-dependent protein kinase activity"/>
    <property type="evidence" value="ECO:0007669"/>
    <property type="project" value="TreeGrafter"/>
</dbReference>
<dbReference type="SUPFAM" id="SSF56112">
    <property type="entry name" value="Protein kinase-like (PK-like)"/>
    <property type="match status" value="1"/>
</dbReference>
<organism evidence="7 8">
    <name type="scientific">Trichuris muris</name>
    <name type="common">Mouse whipworm</name>
    <dbReference type="NCBI Taxonomy" id="70415"/>
    <lineage>
        <taxon>Eukaryota</taxon>
        <taxon>Metazoa</taxon>
        <taxon>Ecdysozoa</taxon>
        <taxon>Nematoda</taxon>
        <taxon>Enoplea</taxon>
        <taxon>Dorylaimia</taxon>
        <taxon>Trichinellida</taxon>
        <taxon>Trichuridae</taxon>
        <taxon>Trichuris</taxon>
    </lineage>
</organism>
<dbReference type="WBParaSite" id="TMUE_2000010474.1">
    <property type="protein sequence ID" value="TMUE_2000010474.1"/>
    <property type="gene ID" value="WBGene00289208"/>
</dbReference>
<dbReference type="InterPro" id="IPR008271">
    <property type="entry name" value="Ser/Thr_kinase_AS"/>
</dbReference>
<feature type="domain" description="Protein kinase" evidence="6">
    <location>
        <begin position="1"/>
        <end position="201"/>
    </location>
</feature>
<proteinExistence type="predicted"/>
<evidence type="ECO:0000256" key="4">
    <source>
        <dbReference type="ARBA" id="ARBA00022777"/>
    </source>
</evidence>
<dbReference type="PROSITE" id="PS00108">
    <property type="entry name" value="PROTEIN_KINASE_ST"/>
    <property type="match status" value="1"/>
</dbReference>
<dbReference type="SMART" id="SM00220">
    <property type="entry name" value="S_TKc"/>
    <property type="match status" value="1"/>
</dbReference>
<keyword evidence="2" id="KW-0808">Transferase</keyword>
<evidence type="ECO:0000256" key="3">
    <source>
        <dbReference type="ARBA" id="ARBA00022741"/>
    </source>
</evidence>
<keyword evidence="4" id="KW-0418">Kinase</keyword>
<dbReference type="Proteomes" id="UP000046395">
    <property type="component" value="Unassembled WGS sequence"/>
</dbReference>
<keyword evidence="7" id="KW-1185">Reference proteome</keyword>
<keyword evidence="5" id="KW-0067">ATP-binding</keyword>
<dbReference type="PANTHER" id="PTHR24353:SF152">
    <property type="entry name" value="UT01108P-RELATED"/>
    <property type="match status" value="1"/>
</dbReference>
<dbReference type="PANTHER" id="PTHR24353">
    <property type="entry name" value="CYCLIC NUCLEOTIDE-DEPENDENT PROTEIN KINASE"/>
    <property type="match status" value="1"/>
</dbReference>
<evidence type="ECO:0000259" key="6">
    <source>
        <dbReference type="PROSITE" id="PS50011"/>
    </source>
</evidence>
<dbReference type="FunFam" id="1.10.510.10:FF:000551">
    <property type="entry name" value="Non-specific serine/threonine protein kinase"/>
    <property type="match status" value="1"/>
</dbReference>
<accession>A0A5S6QTK3</accession>
<name>A0A5S6QTK3_TRIMR</name>
<dbReference type="PROSITE" id="PS50011">
    <property type="entry name" value="PROTEIN_KINASE_DOM"/>
    <property type="match status" value="1"/>
</dbReference>
<dbReference type="STRING" id="70415.A0A5S6QTK3"/>
<dbReference type="GO" id="GO:0005952">
    <property type="term" value="C:cAMP-dependent protein kinase complex"/>
    <property type="evidence" value="ECO:0007669"/>
    <property type="project" value="TreeGrafter"/>
</dbReference>
<keyword evidence="1" id="KW-0723">Serine/threonine-protein kinase</keyword>
<evidence type="ECO:0000313" key="7">
    <source>
        <dbReference type="Proteomes" id="UP000046395"/>
    </source>
</evidence>
<keyword evidence="3" id="KW-0547">Nucleotide-binding</keyword>